<dbReference type="Pfam" id="PF01501">
    <property type="entry name" value="Glyco_transf_8"/>
    <property type="match status" value="1"/>
</dbReference>
<protein>
    <submittedName>
        <fullName evidence="1">P13</fullName>
    </submittedName>
</protein>
<organism evidence="1 2">
    <name type="scientific">Chrysodeixis includens nucleopolyhedrovirus</name>
    <dbReference type="NCBI Taxonomy" id="1207438"/>
    <lineage>
        <taxon>Viruses</taxon>
        <taxon>Viruses incertae sedis</taxon>
        <taxon>Naldaviricetes</taxon>
        <taxon>Lefavirales</taxon>
        <taxon>Baculoviridae</taxon>
        <taxon>Alphabaculovirus</taxon>
        <taxon>Alphabaculovirus chrincludentis</taxon>
        <taxon>Alphabaculovirus alterchrincludentis</taxon>
    </lineage>
</organism>
<dbReference type="RefSeq" id="YP_010802534.1">
    <property type="nucleotide sequence ID" value="NC_077025.1"/>
</dbReference>
<evidence type="ECO:0000313" key="2">
    <source>
        <dbReference type="Proteomes" id="UP001162233"/>
    </source>
</evidence>
<proteinExistence type="predicted"/>
<name>A0A5B8YTR0_9ABAC</name>
<dbReference type="GO" id="GO:0016757">
    <property type="term" value="F:glycosyltransferase activity"/>
    <property type="evidence" value="ECO:0007669"/>
    <property type="project" value="InterPro"/>
</dbReference>
<accession>A0A5B8YTR0</accession>
<dbReference type="InterPro" id="IPR002495">
    <property type="entry name" value="Glyco_trans_8"/>
</dbReference>
<sequence>MYAYVTLVMLGDEYVKGAVVLAKSLLLTNTRYDLVCMVTKDVSSVGVSLLHQYFNYVIPVDYITYNCPPMITKRQNQMYGGWINNAFTKWQCLTLKNYKKIVYLDADHVVVKNIDHLFFLPAPALCFADDGHGYYYNKLVGRDVVTPKNIESFFRYNKILCRAGTVLLEPSNDLLDSIRRQLNNKNNILRRCLYHNGFDEQVLLQAFMEQKMCVTQLCILYAWNAGSYHKLRKSFEPYIINYYGDEKPWHYSINKPVKYMDVFIWKYFNAYDIDIKFKNCKQTVQ</sequence>
<dbReference type="Proteomes" id="UP001162233">
    <property type="component" value="Segment"/>
</dbReference>
<keyword evidence="2" id="KW-1185">Reference proteome</keyword>
<reference evidence="1" key="1">
    <citation type="journal article" date="2019" name="Viruses">
        <title>A Novel Alphabaculovirus from the Soybean Looper, Chrysodeixis includens, that Produces Tetrahedral Occlusion Bodies and Encodes Two Copies of he65.</title>
        <authorList>
            <person name="Harrison R.L."/>
            <person name="Rowley D.L."/>
            <person name="Popham H.J.R."/>
        </authorList>
    </citation>
    <scope>NUCLEOTIDE SEQUENCE</scope>
    <source>
        <strain evidence="1">ChinNPV-1</strain>
    </source>
</reference>
<dbReference type="InterPro" id="IPR029044">
    <property type="entry name" value="Nucleotide-diphossugar_trans"/>
</dbReference>
<dbReference type="SUPFAM" id="SSF53448">
    <property type="entry name" value="Nucleotide-diphospho-sugar transferases"/>
    <property type="match status" value="1"/>
</dbReference>
<dbReference type="PANTHER" id="PTHR11183">
    <property type="entry name" value="GLYCOGENIN SUBFAMILY MEMBER"/>
    <property type="match status" value="1"/>
</dbReference>
<dbReference type="GeneID" id="80541304"/>
<dbReference type="InterPro" id="IPR050587">
    <property type="entry name" value="GNT1/Glycosyltrans_8"/>
</dbReference>
<dbReference type="KEGG" id="vg:80541304"/>
<evidence type="ECO:0000313" key="1">
    <source>
        <dbReference type="EMBL" id="QED40618.1"/>
    </source>
</evidence>
<dbReference type="Gene3D" id="3.90.550.10">
    <property type="entry name" value="Spore Coat Polysaccharide Biosynthesis Protein SpsA, Chain A"/>
    <property type="match status" value="1"/>
</dbReference>
<dbReference type="EMBL" id="MK746083">
    <property type="protein sequence ID" value="QED40618.1"/>
    <property type="molecule type" value="Genomic_DNA"/>
</dbReference>